<dbReference type="EMBL" id="CP033459">
    <property type="protein sequence ID" value="QFQ11979.1"/>
    <property type="molecule type" value="Genomic_DNA"/>
</dbReference>
<dbReference type="Proteomes" id="UP000249375">
    <property type="component" value="Chromosome"/>
</dbReference>
<gene>
    <name evidence="1" type="ORF">C7Y71_002460</name>
</gene>
<reference evidence="1 2" key="1">
    <citation type="submission" date="2018-11" db="EMBL/GenBank/DDBJ databases">
        <authorList>
            <person name="Na S.W."/>
            <person name="Baik M."/>
        </authorList>
    </citation>
    <scope>NUCLEOTIDE SEQUENCE [LARGE SCALE GENOMIC DNA]</scope>
    <source>
        <strain evidence="1 2">E39</strain>
    </source>
</reference>
<evidence type="ECO:0000313" key="2">
    <source>
        <dbReference type="Proteomes" id="UP000249375"/>
    </source>
</evidence>
<name>A0A5P8E4M7_9BACT</name>
<proteinExistence type="predicted"/>
<dbReference type="AlphaFoldDB" id="A0A5P8E4M7"/>
<dbReference type="RefSeq" id="WP_111898940.1">
    <property type="nucleotide sequence ID" value="NZ_CP033459.1"/>
</dbReference>
<keyword evidence="2" id="KW-1185">Reference proteome</keyword>
<sequence>MPLIDYTPESIEARKAELRQQIKEKQEALFKKANGLTQSEAAETTSQKWINNIGKAIAIYDGLMTGYKIYRGVRAFSFLPWKKRRKKR</sequence>
<accession>A0A5P8E4M7</accession>
<evidence type="ECO:0000313" key="1">
    <source>
        <dbReference type="EMBL" id="QFQ11979.1"/>
    </source>
</evidence>
<dbReference type="KEGG" id="alq:C7Y71_002460"/>
<organism evidence="1 2">
    <name type="scientific">Pseudoprevotella muciniphila</name>
    <dbReference type="NCBI Taxonomy" id="2133944"/>
    <lineage>
        <taxon>Bacteria</taxon>
        <taxon>Pseudomonadati</taxon>
        <taxon>Bacteroidota</taxon>
        <taxon>Bacteroidia</taxon>
        <taxon>Bacteroidales</taxon>
        <taxon>Prevotellaceae</taxon>
        <taxon>Pseudoprevotella</taxon>
    </lineage>
</organism>
<dbReference type="OrthoDB" id="1044430at2"/>
<protein>
    <submittedName>
        <fullName evidence="1">Uncharacterized protein</fullName>
    </submittedName>
</protein>